<keyword evidence="3" id="KW-0175">Coiled coil</keyword>
<dbReference type="Gene3D" id="2.40.30.170">
    <property type="match status" value="1"/>
</dbReference>
<evidence type="ECO:0000256" key="1">
    <source>
        <dbReference type="ARBA" id="ARBA00004196"/>
    </source>
</evidence>
<feature type="domain" description="Multidrug resistance protein MdtA-like C-terminal permuted SH3" evidence="8">
    <location>
        <begin position="300"/>
        <end position="358"/>
    </location>
</feature>
<dbReference type="GO" id="GO:0046677">
    <property type="term" value="P:response to antibiotic"/>
    <property type="evidence" value="ECO:0007669"/>
    <property type="project" value="TreeGrafter"/>
</dbReference>
<dbReference type="PANTHER" id="PTHR30158">
    <property type="entry name" value="ACRA/E-RELATED COMPONENT OF DRUG EFFLUX TRANSPORTER"/>
    <property type="match status" value="1"/>
</dbReference>
<evidence type="ECO:0000259" key="6">
    <source>
        <dbReference type="Pfam" id="PF25917"/>
    </source>
</evidence>
<gene>
    <name evidence="9" type="ORF">AVDCRST_MAG56-7685</name>
</gene>
<dbReference type="InterPro" id="IPR058626">
    <property type="entry name" value="MdtA-like_b-barrel"/>
</dbReference>
<dbReference type="AlphaFoldDB" id="A0A6J4LMA3"/>
<evidence type="ECO:0000259" key="7">
    <source>
        <dbReference type="Pfam" id="PF25944"/>
    </source>
</evidence>
<dbReference type="Gene3D" id="1.10.287.470">
    <property type="entry name" value="Helix hairpin bin"/>
    <property type="match status" value="1"/>
</dbReference>
<dbReference type="Pfam" id="PF25917">
    <property type="entry name" value="BSH_RND"/>
    <property type="match status" value="1"/>
</dbReference>
<evidence type="ECO:0000256" key="2">
    <source>
        <dbReference type="ARBA" id="ARBA00009477"/>
    </source>
</evidence>
<comment type="similarity">
    <text evidence="2">Belongs to the membrane fusion protein (MFP) (TC 8.A.1) family.</text>
</comment>
<evidence type="ECO:0000256" key="3">
    <source>
        <dbReference type="SAM" id="Coils"/>
    </source>
</evidence>
<dbReference type="InterPro" id="IPR058627">
    <property type="entry name" value="MdtA-like_C"/>
</dbReference>
<dbReference type="SUPFAM" id="SSF111369">
    <property type="entry name" value="HlyD-like secretion proteins"/>
    <property type="match status" value="1"/>
</dbReference>
<proteinExistence type="inferred from homology"/>
<evidence type="ECO:0000259" key="8">
    <source>
        <dbReference type="Pfam" id="PF25967"/>
    </source>
</evidence>
<reference evidence="9" key="1">
    <citation type="submission" date="2020-02" db="EMBL/GenBank/DDBJ databases">
        <authorList>
            <person name="Meier V. D."/>
        </authorList>
    </citation>
    <scope>NUCLEOTIDE SEQUENCE</scope>
    <source>
        <strain evidence="9">AVDCRST_MAG56</strain>
    </source>
</reference>
<feature type="chain" id="PRO_5027013209" evidence="4">
    <location>
        <begin position="28"/>
        <end position="381"/>
    </location>
</feature>
<accession>A0A6J4LMA3</accession>
<dbReference type="EMBL" id="CADCTQ010000641">
    <property type="protein sequence ID" value="CAA9335979.1"/>
    <property type="molecule type" value="Genomic_DNA"/>
</dbReference>
<dbReference type="Pfam" id="PF25967">
    <property type="entry name" value="RND-MFP_C"/>
    <property type="match status" value="1"/>
</dbReference>
<sequence>MIQPHSSLLAAALLAAGMLLSCNPAPGTSGPPATPAVPVNASAVTREKVVGIDTYPGTVVPLQEVELRPQVSGYITRIFVQDGQPVRKGQSLYEIDRTKYRAAYDQARAAVESAQAGLERAEQDAGRYENLGRQNAVARQRVDYARTDLKTARTQVAAAEASLSGAATDLRYSLMTAPVDGVIGISRVRVGAQVSPGQTLLNTVSSDDPIAVDFVISQDEIPRFTRLRGGKAPADSLFTLGFADGTAYEFPGRLAAIDRAVDRQTGTITVRVRFPNPARELVAGMSVVVRVLNRDAGEQVVIPHKAVTEQVGEYYAFVVRGDSVEQRKLTLGTAFADKIVVRGGLDAGERVVVQGIQRLRQGAKITLDSTGAAGAGQTAAK</sequence>
<dbReference type="NCBIfam" id="TIGR01730">
    <property type="entry name" value="RND_mfp"/>
    <property type="match status" value="1"/>
</dbReference>
<feature type="domain" description="Multidrug resistance protein MdtA-like barrel-sandwich hybrid" evidence="6">
    <location>
        <begin position="64"/>
        <end position="204"/>
    </location>
</feature>
<feature type="coiled-coil region" evidence="3">
    <location>
        <begin position="104"/>
        <end position="131"/>
    </location>
</feature>
<dbReference type="InterPro" id="IPR006143">
    <property type="entry name" value="RND_pump_MFP"/>
</dbReference>
<keyword evidence="4" id="KW-0732">Signal</keyword>
<dbReference type="Gene3D" id="2.40.50.100">
    <property type="match status" value="1"/>
</dbReference>
<feature type="domain" description="Multidrug resistance protein MdtA-like alpha-helical hairpin" evidence="5">
    <location>
        <begin position="104"/>
        <end position="173"/>
    </location>
</feature>
<evidence type="ECO:0000256" key="4">
    <source>
        <dbReference type="SAM" id="SignalP"/>
    </source>
</evidence>
<evidence type="ECO:0000313" key="9">
    <source>
        <dbReference type="EMBL" id="CAA9335979.1"/>
    </source>
</evidence>
<protein>
    <submittedName>
        <fullName evidence="9">RND efflux system, membrane fusion protein CmeA</fullName>
    </submittedName>
</protein>
<dbReference type="Pfam" id="PF25944">
    <property type="entry name" value="Beta-barrel_RND"/>
    <property type="match status" value="1"/>
</dbReference>
<feature type="domain" description="Multidrug resistance protein MdtA-like beta-barrel" evidence="7">
    <location>
        <begin position="209"/>
        <end position="291"/>
    </location>
</feature>
<dbReference type="GO" id="GO:0005886">
    <property type="term" value="C:plasma membrane"/>
    <property type="evidence" value="ECO:0007669"/>
    <property type="project" value="TreeGrafter"/>
</dbReference>
<evidence type="ECO:0000259" key="5">
    <source>
        <dbReference type="Pfam" id="PF25876"/>
    </source>
</evidence>
<dbReference type="Pfam" id="PF25876">
    <property type="entry name" value="HH_MFP_RND"/>
    <property type="match status" value="1"/>
</dbReference>
<feature type="signal peptide" evidence="4">
    <location>
        <begin position="1"/>
        <end position="27"/>
    </location>
</feature>
<organism evidence="9">
    <name type="scientific">uncultured Cytophagales bacterium</name>
    <dbReference type="NCBI Taxonomy" id="158755"/>
    <lineage>
        <taxon>Bacteria</taxon>
        <taxon>Pseudomonadati</taxon>
        <taxon>Bacteroidota</taxon>
        <taxon>Sphingobacteriia</taxon>
        <taxon>Sphingobacteriales</taxon>
        <taxon>environmental samples</taxon>
    </lineage>
</organism>
<name>A0A6J4LMA3_9SPHI</name>
<dbReference type="GO" id="GO:0030313">
    <property type="term" value="C:cell envelope"/>
    <property type="evidence" value="ECO:0007669"/>
    <property type="project" value="UniProtKB-SubCell"/>
</dbReference>
<dbReference type="InterPro" id="IPR058625">
    <property type="entry name" value="MdtA-like_BSH"/>
</dbReference>
<dbReference type="InterPro" id="IPR058624">
    <property type="entry name" value="MdtA-like_HH"/>
</dbReference>
<comment type="subcellular location">
    <subcellularLocation>
        <location evidence="1">Cell envelope</location>
    </subcellularLocation>
</comment>
<dbReference type="GO" id="GO:0022857">
    <property type="term" value="F:transmembrane transporter activity"/>
    <property type="evidence" value="ECO:0007669"/>
    <property type="project" value="InterPro"/>
</dbReference>
<dbReference type="Gene3D" id="2.40.420.20">
    <property type="match status" value="1"/>
</dbReference>